<accession>A0A9E7NBE7</accession>
<organism evidence="2 3">
    <name type="scientific">Natronosalvus rutilus</name>
    <dbReference type="NCBI Taxonomy" id="2953753"/>
    <lineage>
        <taxon>Archaea</taxon>
        <taxon>Methanobacteriati</taxon>
        <taxon>Methanobacteriota</taxon>
        <taxon>Stenosarchaea group</taxon>
        <taxon>Halobacteria</taxon>
        <taxon>Halobacteriales</taxon>
        <taxon>Natrialbaceae</taxon>
        <taxon>Natronosalvus</taxon>
    </lineage>
</organism>
<sequence>MSPVFTADDVGKSVETASGDMVGLVTAVDPGTAYVEPDPEMTASTRAALGWGGREDAVPLADDVVDRVTDDAVLLSPSFPGEDLTSDASPADSELPLSEVSGKNTPAPDEEYTPGQPVTTDQEEPSAPSGEDDPDPGAGAGERIDGDEERRGEPAGNPANVTDPIGEIDAADETDPLAEGDSSGSVDPAADLEELEEIEEAQRRELEVDPTELTDRDPEAEVRPGEDVGQRTDAAVEPDAVREGLEGSGRSGSDGDEAERRAESDDDETRRTESGDEERSDERDGESTR</sequence>
<dbReference type="EMBL" id="CP100355">
    <property type="protein sequence ID" value="UTF54306.1"/>
    <property type="molecule type" value="Genomic_DNA"/>
</dbReference>
<feature type="compositionally biased region" description="Basic and acidic residues" evidence="1">
    <location>
        <begin position="142"/>
        <end position="153"/>
    </location>
</feature>
<gene>
    <name evidence="2" type="ORF">NGM29_03220</name>
</gene>
<dbReference type="RefSeq" id="WP_254158934.1">
    <property type="nucleotide sequence ID" value="NZ_CP100355.1"/>
</dbReference>
<dbReference type="KEGG" id="sawl:NGM29_03220"/>
<feature type="compositionally biased region" description="Basic and acidic residues" evidence="1">
    <location>
        <begin position="280"/>
        <end position="289"/>
    </location>
</feature>
<feature type="compositionally biased region" description="Acidic residues" evidence="1">
    <location>
        <begin position="169"/>
        <end position="178"/>
    </location>
</feature>
<feature type="region of interest" description="Disordered" evidence="1">
    <location>
        <begin position="75"/>
        <end position="289"/>
    </location>
</feature>
<dbReference type="Proteomes" id="UP001056855">
    <property type="component" value="Chromosome"/>
</dbReference>
<evidence type="ECO:0000313" key="2">
    <source>
        <dbReference type="EMBL" id="UTF54306.1"/>
    </source>
</evidence>
<feature type="compositionally biased region" description="Basic and acidic residues" evidence="1">
    <location>
        <begin position="258"/>
        <end position="274"/>
    </location>
</feature>
<evidence type="ECO:0000256" key="1">
    <source>
        <dbReference type="SAM" id="MobiDB-lite"/>
    </source>
</evidence>
<keyword evidence="3" id="KW-1185">Reference proteome</keyword>
<dbReference type="GeneID" id="73289024"/>
<proteinExistence type="predicted"/>
<evidence type="ECO:0000313" key="3">
    <source>
        <dbReference type="Proteomes" id="UP001056855"/>
    </source>
</evidence>
<name>A0A9E7NBE7_9EURY</name>
<dbReference type="AlphaFoldDB" id="A0A9E7NBE7"/>
<feature type="compositionally biased region" description="Acidic residues" evidence="1">
    <location>
        <begin position="190"/>
        <end position="199"/>
    </location>
</feature>
<reference evidence="2" key="1">
    <citation type="submission" date="2022-06" db="EMBL/GenBank/DDBJ databases">
        <title>Diverse halophilic archaea isolated from saline environments.</title>
        <authorList>
            <person name="Cui H.-L."/>
        </authorList>
    </citation>
    <scope>NUCLEOTIDE SEQUENCE</scope>
    <source>
        <strain evidence="2">WLHS1</strain>
    </source>
</reference>
<protein>
    <submittedName>
        <fullName evidence="2">Uncharacterized protein</fullName>
    </submittedName>
</protein>
<feature type="compositionally biased region" description="Basic and acidic residues" evidence="1">
    <location>
        <begin position="200"/>
        <end position="230"/>
    </location>
</feature>